<evidence type="ECO:0000259" key="6">
    <source>
        <dbReference type="Pfam" id="PF03798"/>
    </source>
</evidence>
<feature type="transmembrane region" description="Helical" evidence="5">
    <location>
        <begin position="348"/>
        <end position="367"/>
    </location>
</feature>
<dbReference type="InterPro" id="IPR050846">
    <property type="entry name" value="TLCD"/>
</dbReference>
<evidence type="ECO:0000256" key="3">
    <source>
        <dbReference type="ARBA" id="ARBA00022989"/>
    </source>
</evidence>
<dbReference type="GO" id="GO:0055088">
    <property type="term" value="P:lipid homeostasis"/>
    <property type="evidence" value="ECO:0007669"/>
    <property type="project" value="TreeGrafter"/>
</dbReference>
<dbReference type="AlphaFoldDB" id="X6P9C6"/>
<proteinExistence type="predicted"/>
<organism evidence="7 8">
    <name type="scientific">Reticulomyxa filosa</name>
    <dbReference type="NCBI Taxonomy" id="46433"/>
    <lineage>
        <taxon>Eukaryota</taxon>
        <taxon>Sar</taxon>
        <taxon>Rhizaria</taxon>
        <taxon>Retaria</taxon>
        <taxon>Foraminifera</taxon>
        <taxon>Monothalamids</taxon>
        <taxon>Reticulomyxidae</taxon>
        <taxon>Reticulomyxa</taxon>
    </lineage>
</organism>
<dbReference type="PANTHER" id="PTHR13439:SF0">
    <property type="entry name" value="TOPOISOMERASE I DAMAGE AFFECTED PROTEIN 4"/>
    <property type="match status" value="1"/>
</dbReference>
<dbReference type="GO" id="GO:0005783">
    <property type="term" value="C:endoplasmic reticulum"/>
    <property type="evidence" value="ECO:0007669"/>
    <property type="project" value="TreeGrafter"/>
</dbReference>
<feature type="transmembrane region" description="Helical" evidence="5">
    <location>
        <begin position="311"/>
        <end position="336"/>
    </location>
</feature>
<keyword evidence="3 5" id="KW-1133">Transmembrane helix</keyword>
<reference evidence="7 8" key="1">
    <citation type="journal article" date="2013" name="Curr. Biol.">
        <title>The Genome of the Foraminiferan Reticulomyxa filosa.</title>
        <authorList>
            <person name="Glockner G."/>
            <person name="Hulsmann N."/>
            <person name="Schleicher M."/>
            <person name="Noegel A.A."/>
            <person name="Eichinger L."/>
            <person name="Gallinger C."/>
            <person name="Pawlowski J."/>
            <person name="Sierra R."/>
            <person name="Euteneuer U."/>
            <person name="Pillet L."/>
            <person name="Moustafa A."/>
            <person name="Platzer M."/>
            <person name="Groth M."/>
            <person name="Szafranski K."/>
            <person name="Schliwa M."/>
        </authorList>
    </citation>
    <scope>NUCLEOTIDE SEQUENCE [LARGE SCALE GENOMIC DNA]</scope>
</reference>
<evidence type="ECO:0000256" key="5">
    <source>
        <dbReference type="SAM" id="Phobius"/>
    </source>
</evidence>
<sequence length="407" mass="46480">MDQTVKEVGNSVWDLVCKKLWIDKEFAKWLAIFGGLSLTSRYLLYKFYYPSLVRYFSPQSGESEVLMRQVTSSKSSTALSHHPGTVQLNKRVSVSQDLPPQVVKRVSVVPLFQKSLYNKDVRWRNSLEHIPFFFILYVCDPSSCYQAASRVVALVNAVLTAYNGFRAMKQLGITVASVQAGPDHSKETDPLSLSLINMNMAYCAWDLIDMLVNDDWSSNAAFLFHHSVVVAGGHVIKKLNRCSEIWVFTYPWSDIPTVMMHASWFARHVVQNLSGLFELFKKKSVRDVNPQIKHHELSQQMELFQKLETPLLGAFALSFFYIRAILFSQVIPVWLYRGYHSQKDWGTWNKLVAGVCVSGILGVGYLWSYKLCLKFYDTIKGATEQETEEEVHVHNQLVEVAENEPAE</sequence>
<evidence type="ECO:0000256" key="4">
    <source>
        <dbReference type="ARBA" id="ARBA00023136"/>
    </source>
</evidence>
<evidence type="ECO:0000256" key="2">
    <source>
        <dbReference type="ARBA" id="ARBA00022692"/>
    </source>
</evidence>
<dbReference type="GO" id="GO:0016020">
    <property type="term" value="C:membrane"/>
    <property type="evidence" value="ECO:0007669"/>
    <property type="project" value="UniProtKB-SubCell"/>
</dbReference>
<dbReference type="InterPro" id="IPR006634">
    <property type="entry name" value="TLC-dom"/>
</dbReference>
<evidence type="ECO:0000313" key="7">
    <source>
        <dbReference type="EMBL" id="ETO34718.1"/>
    </source>
</evidence>
<accession>X6P9C6</accession>
<dbReference type="EMBL" id="ASPP01002332">
    <property type="protein sequence ID" value="ETO34718.1"/>
    <property type="molecule type" value="Genomic_DNA"/>
</dbReference>
<keyword evidence="2 5" id="KW-0812">Transmembrane</keyword>
<comment type="subcellular location">
    <subcellularLocation>
        <location evidence="1">Membrane</location>
        <topology evidence="1">Multi-pass membrane protein</topology>
    </subcellularLocation>
</comment>
<keyword evidence="4 5" id="KW-0472">Membrane</keyword>
<feature type="domain" description="TLC" evidence="6">
    <location>
        <begin position="148"/>
        <end position="372"/>
    </location>
</feature>
<evidence type="ECO:0000256" key="1">
    <source>
        <dbReference type="ARBA" id="ARBA00004141"/>
    </source>
</evidence>
<dbReference type="Proteomes" id="UP000023152">
    <property type="component" value="Unassembled WGS sequence"/>
</dbReference>
<keyword evidence="8" id="KW-1185">Reference proteome</keyword>
<name>X6P9C6_RETFI</name>
<dbReference type="Pfam" id="PF03798">
    <property type="entry name" value="TRAM_LAG1_CLN8"/>
    <property type="match status" value="1"/>
</dbReference>
<comment type="caution">
    <text evidence="7">The sequence shown here is derived from an EMBL/GenBank/DDBJ whole genome shotgun (WGS) entry which is preliminary data.</text>
</comment>
<dbReference type="PANTHER" id="PTHR13439">
    <property type="entry name" value="CT120 PROTEIN"/>
    <property type="match status" value="1"/>
</dbReference>
<protein>
    <recommendedName>
        <fullName evidence="6">TLC domain-containing protein</fullName>
    </recommendedName>
</protein>
<evidence type="ECO:0000313" key="8">
    <source>
        <dbReference type="Proteomes" id="UP000023152"/>
    </source>
</evidence>
<gene>
    <name evidence="7" type="ORF">RFI_02364</name>
</gene>